<evidence type="ECO:0000313" key="12">
    <source>
        <dbReference type="EMBL" id="KAG5421377.1"/>
    </source>
</evidence>
<dbReference type="EC" id="2.7.1.108" evidence="3"/>
<evidence type="ECO:0000256" key="11">
    <source>
        <dbReference type="SAM" id="Phobius"/>
    </source>
</evidence>
<evidence type="ECO:0000256" key="4">
    <source>
        <dbReference type="ARBA" id="ARBA00022679"/>
    </source>
</evidence>
<evidence type="ECO:0000256" key="8">
    <source>
        <dbReference type="ARBA" id="ARBA00022989"/>
    </source>
</evidence>
<dbReference type="PANTHER" id="PTHR13205:SF15">
    <property type="entry name" value="DOLICHOL KINASE"/>
    <property type="match status" value="1"/>
</dbReference>
<organism evidence="12 13">
    <name type="scientific">Candida metapsilosis</name>
    <dbReference type="NCBI Taxonomy" id="273372"/>
    <lineage>
        <taxon>Eukaryota</taxon>
        <taxon>Fungi</taxon>
        <taxon>Dikarya</taxon>
        <taxon>Ascomycota</taxon>
        <taxon>Saccharomycotina</taxon>
        <taxon>Pichiomycetes</taxon>
        <taxon>Debaryomycetaceae</taxon>
        <taxon>Candida/Lodderomyces clade</taxon>
        <taxon>Candida</taxon>
    </lineage>
</organism>
<sequence length="579" mass="65927">MARHRHGSKKTSSQDDPTLRSTASIFKNADPTLFEEEEKKAKDVEAKVDNEPLGSAQEDIESAGFPFNYLYKFQDFANQHVNLLKGVQLLLIAFFAQLIYLKQDKFEHLKQTLPMVFFSCFGVVACTILSIVKSKSEKLHIPDFNYFYCVLIPSLICIVHFDQNWITINCALNYFIVDQMNPIFNLVSSVIFYEIYKEDSKATLDTTQFVQIASTHFFLNFALNYINDINLDGLEDEYVAKSKRSLKKSEIQLICLLIVNIIFNHDLIDQALPLQIFQKLLVSFIVTSLFAYPVYTYLPGLINIAVFGGIFSYLTIFQLERVVGKNALVWLLEYIENDAEKMYLMKVWMSSAIIVIPLVFFLADSFSLNVRRKVWHLYVIFALTFSPEILFGESQFTLIALLGMIIVFLIVEVLRLNQVTFIGKFLFNVLDKFQDAKDKQGPLNLSYIYLLVGVTTPVVYDYLVNGEKTTIIRYLGPITLGVGDTMASVVGKKFGSIKWKGSEKSVQGTSAFIVGVLGAINLVEYMNEGDKNYLPVANWENLFVTIILAGLLEGTSNLNDNYLIPIFFPATYELLNRCY</sequence>
<dbReference type="GeneID" id="93649096"/>
<dbReference type="OrthoDB" id="377083at2759"/>
<evidence type="ECO:0000256" key="2">
    <source>
        <dbReference type="ARBA" id="ARBA00010794"/>
    </source>
</evidence>
<feature type="transmembrane region" description="Helical" evidence="11">
    <location>
        <begin position="343"/>
        <end position="363"/>
    </location>
</feature>
<keyword evidence="13" id="KW-1185">Reference proteome</keyword>
<feature type="transmembrane region" description="Helical" evidence="11">
    <location>
        <begin position="144"/>
        <end position="161"/>
    </location>
</feature>
<evidence type="ECO:0000313" key="13">
    <source>
        <dbReference type="Proteomes" id="UP000669133"/>
    </source>
</evidence>
<keyword evidence="4" id="KW-0808">Transferase</keyword>
<comment type="similarity">
    <text evidence="2">Belongs to the polyprenol kinase family.</text>
</comment>
<feature type="transmembrane region" description="Helical" evidence="11">
    <location>
        <begin position="82"/>
        <end position="101"/>
    </location>
</feature>
<dbReference type="GO" id="GO:0005789">
    <property type="term" value="C:endoplasmic reticulum membrane"/>
    <property type="evidence" value="ECO:0007669"/>
    <property type="project" value="UniProtKB-SubCell"/>
</dbReference>
<protein>
    <recommendedName>
        <fullName evidence="3">dolichol kinase</fullName>
        <ecNumber evidence="3">2.7.1.108</ecNumber>
    </recommendedName>
</protein>
<feature type="transmembrane region" description="Helical" evidence="11">
    <location>
        <begin position="304"/>
        <end position="323"/>
    </location>
</feature>
<reference evidence="12 13" key="1">
    <citation type="submission" date="2020-12" db="EMBL/GenBank/DDBJ databases">
        <title>Effect of drift, selection, and recombination on the evolution of hybrid genomes in Candida yeast pathogens.</title>
        <authorList>
            <person name="Mixao V."/>
            <person name="Ksiezopolska E."/>
            <person name="Saus E."/>
            <person name="Boekhout T."/>
            <person name="Gacser A."/>
            <person name="Gabaldon T."/>
        </authorList>
    </citation>
    <scope>NUCLEOTIDE SEQUENCE [LARGE SCALE GENOMIC DNA]</scope>
    <source>
        <strain evidence="12 13">BP57</strain>
    </source>
</reference>
<keyword evidence="9 11" id="KW-0472">Membrane</keyword>
<evidence type="ECO:0000256" key="1">
    <source>
        <dbReference type="ARBA" id="ARBA00004477"/>
    </source>
</evidence>
<dbReference type="RefSeq" id="XP_067550493.1">
    <property type="nucleotide sequence ID" value="XM_067693764.1"/>
</dbReference>
<dbReference type="EMBL" id="JAEOAQ010000001">
    <property type="protein sequence ID" value="KAG5421377.1"/>
    <property type="molecule type" value="Genomic_DNA"/>
</dbReference>
<dbReference type="Proteomes" id="UP000669133">
    <property type="component" value="Unassembled WGS sequence"/>
</dbReference>
<comment type="caution">
    <text evidence="12">The sequence shown here is derived from an EMBL/GenBank/DDBJ whole genome shotgun (WGS) entry which is preliminary data.</text>
</comment>
<keyword evidence="6" id="KW-0418">Kinase</keyword>
<dbReference type="PANTHER" id="PTHR13205">
    <property type="entry name" value="TRANSMEMBRANE PROTEIN 15-RELATED"/>
    <property type="match status" value="1"/>
</dbReference>
<evidence type="ECO:0000256" key="10">
    <source>
        <dbReference type="SAM" id="MobiDB-lite"/>
    </source>
</evidence>
<dbReference type="InterPro" id="IPR032974">
    <property type="entry name" value="Polypren_kinase"/>
</dbReference>
<dbReference type="AlphaFoldDB" id="A0A8H7ZG29"/>
<dbReference type="GO" id="GO:0043048">
    <property type="term" value="P:dolichyl monophosphate biosynthetic process"/>
    <property type="evidence" value="ECO:0007669"/>
    <property type="project" value="TreeGrafter"/>
</dbReference>
<feature type="compositionally biased region" description="Polar residues" evidence="10">
    <location>
        <begin position="10"/>
        <end position="25"/>
    </location>
</feature>
<accession>A0A8H7ZG29</accession>
<feature type="transmembrane region" description="Helical" evidence="11">
    <location>
        <begin position="447"/>
        <end position="464"/>
    </location>
</feature>
<keyword evidence="5 11" id="KW-0812">Transmembrane</keyword>
<keyword evidence="8 11" id="KW-1133">Transmembrane helix</keyword>
<proteinExistence type="inferred from homology"/>
<evidence type="ECO:0000256" key="3">
    <source>
        <dbReference type="ARBA" id="ARBA00012132"/>
    </source>
</evidence>
<feature type="transmembrane region" description="Helical" evidence="11">
    <location>
        <begin position="113"/>
        <end position="132"/>
    </location>
</feature>
<evidence type="ECO:0000256" key="7">
    <source>
        <dbReference type="ARBA" id="ARBA00022824"/>
    </source>
</evidence>
<name>A0A8H7ZG29_9ASCO</name>
<gene>
    <name evidence="12" type="ORF">I9W82_000467</name>
</gene>
<feature type="transmembrane region" description="Helical" evidence="11">
    <location>
        <begin position="375"/>
        <end position="391"/>
    </location>
</feature>
<dbReference type="GO" id="GO:0004168">
    <property type="term" value="F:dolichol kinase activity"/>
    <property type="evidence" value="ECO:0007669"/>
    <property type="project" value="UniProtKB-EC"/>
</dbReference>
<feature type="transmembrane region" description="Helical" evidence="11">
    <location>
        <begin position="398"/>
        <end position="427"/>
    </location>
</feature>
<keyword evidence="7" id="KW-0256">Endoplasmic reticulum</keyword>
<feature type="region of interest" description="Disordered" evidence="10">
    <location>
        <begin position="1"/>
        <end position="31"/>
    </location>
</feature>
<evidence type="ECO:0000256" key="9">
    <source>
        <dbReference type="ARBA" id="ARBA00023136"/>
    </source>
</evidence>
<evidence type="ECO:0000256" key="5">
    <source>
        <dbReference type="ARBA" id="ARBA00022692"/>
    </source>
</evidence>
<evidence type="ECO:0000256" key="6">
    <source>
        <dbReference type="ARBA" id="ARBA00022777"/>
    </source>
</evidence>
<comment type="subcellular location">
    <subcellularLocation>
        <location evidence="1">Endoplasmic reticulum membrane</location>
        <topology evidence="1">Multi-pass membrane protein</topology>
    </subcellularLocation>
</comment>